<dbReference type="EMBL" id="GECU01019364">
    <property type="protein sequence ID" value="JAS88342.1"/>
    <property type="molecule type" value="Transcribed_RNA"/>
</dbReference>
<keyword evidence="1" id="KW-0732">Signal</keyword>
<organism evidence="2">
    <name type="scientific">Homalodisca liturata</name>
    <dbReference type="NCBI Taxonomy" id="320908"/>
    <lineage>
        <taxon>Eukaryota</taxon>
        <taxon>Metazoa</taxon>
        <taxon>Ecdysozoa</taxon>
        <taxon>Arthropoda</taxon>
        <taxon>Hexapoda</taxon>
        <taxon>Insecta</taxon>
        <taxon>Pterygota</taxon>
        <taxon>Neoptera</taxon>
        <taxon>Paraneoptera</taxon>
        <taxon>Hemiptera</taxon>
        <taxon>Auchenorrhyncha</taxon>
        <taxon>Membracoidea</taxon>
        <taxon>Cicadellidae</taxon>
        <taxon>Cicadellinae</taxon>
        <taxon>Proconiini</taxon>
        <taxon>Homalodisca</taxon>
    </lineage>
</organism>
<accession>A0A1B6IN44</accession>
<protein>
    <recommendedName>
        <fullName evidence="3">Lipocalin/cytosolic fatty-acid binding domain-containing protein</fullName>
    </recommendedName>
</protein>
<feature type="signal peptide" evidence="1">
    <location>
        <begin position="1"/>
        <end position="26"/>
    </location>
</feature>
<evidence type="ECO:0000313" key="2">
    <source>
        <dbReference type="EMBL" id="JAS88342.1"/>
    </source>
</evidence>
<dbReference type="AlphaFoldDB" id="A0A1B6IN44"/>
<evidence type="ECO:0000256" key="1">
    <source>
        <dbReference type="SAM" id="SignalP"/>
    </source>
</evidence>
<feature type="chain" id="PRO_5008585210" description="Lipocalin/cytosolic fatty-acid binding domain-containing protein" evidence="1">
    <location>
        <begin position="27"/>
        <end position="222"/>
    </location>
</feature>
<proteinExistence type="predicted"/>
<feature type="non-terminal residue" evidence="2">
    <location>
        <position position="1"/>
    </location>
</feature>
<gene>
    <name evidence="2" type="ORF">g.4755</name>
</gene>
<evidence type="ECO:0008006" key="3">
    <source>
        <dbReference type="Google" id="ProtNLM"/>
    </source>
</evidence>
<reference evidence="2" key="1">
    <citation type="submission" date="2015-11" db="EMBL/GenBank/DDBJ databases">
        <title>De novo transcriptome assembly of four potential Pierce s Disease insect vectors from Arizona vineyards.</title>
        <authorList>
            <person name="Tassone E.E."/>
        </authorList>
    </citation>
    <scope>NUCLEOTIDE SEQUENCE</scope>
</reference>
<name>A0A1B6IN44_9HEMI</name>
<sequence length="222" mass="25315">NYIVLFLGSSMKNVLILNILLGYTYSDLGPCHPVIPVHVDICRWPIQMYINFYTDDLGQTCSWVNRYLNYTYDGQIQIAEQYLRFVYGEPTITAVYAQYVDKGHYEYIGVRNGKFVSLHVYFLLFDPPNLDIHYVCTSDPDFKNGKGTGSVYIESIYPDGPEEGQATINRVLRLSGFDPSELIRINNKCNCSIIPDHFGTGKCPNMNNKGSNSTNTKIWDEC</sequence>